<keyword evidence="6" id="KW-1185">Reference proteome</keyword>
<comment type="caution">
    <text evidence="5">The sequence shown here is derived from an EMBL/GenBank/DDBJ whole genome shotgun (WGS) entry which is preliminary data.</text>
</comment>
<feature type="non-terminal residue" evidence="5">
    <location>
        <position position="1"/>
    </location>
</feature>
<feature type="domain" description="Piezo TM1-24" evidence="4">
    <location>
        <begin position="1"/>
        <end position="364"/>
    </location>
</feature>
<dbReference type="PANTHER" id="PTHR47049">
    <property type="entry name" value="PIEZO-TYPE MECHANOSENSITIVE ION CHANNEL HOMOLOG"/>
    <property type="match status" value="1"/>
</dbReference>
<dbReference type="InterPro" id="IPR027272">
    <property type="entry name" value="Piezo"/>
</dbReference>
<proteinExistence type="predicted"/>
<dbReference type="EMBL" id="VXBB01004277">
    <property type="protein sequence ID" value="NXM54225.1"/>
    <property type="molecule type" value="Genomic_DNA"/>
</dbReference>
<name>A0A7L1BN12_9PASS</name>
<dbReference type="PANTHER" id="PTHR47049:SF6">
    <property type="entry name" value="PIEZO-TYPE MECHANOSENSITIVE ION CHANNEL COMPONENT"/>
    <property type="match status" value="1"/>
</dbReference>
<protein>
    <submittedName>
        <fullName evidence="5">PIEZ2 protein</fullName>
    </submittedName>
</protein>
<keyword evidence="2" id="KW-1133">Transmembrane helix</keyword>
<keyword evidence="3" id="KW-0732">Signal</keyword>
<gene>
    <name evidence="5" type="primary">Piezo2_1</name>
    <name evidence="5" type="ORF">ILLCLE_R14461</name>
</gene>
<keyword evidence="2" id="KW-0812">Transmembrane</keyword>
<feature type="non-terminal residue" evidence="5">
    <location>
        <position position="364"/>
    </location>
</feature>
<dbReference type="GO" id="GO:0016020">
    <property type="term" value="C:membrane"/>
    <property type="evidence" value="ECO:0007669"/>
    <property type="project" value="InterPro"/>
</dbReference>
<reference evidence="5 6" key="1">
    <citation type="submission" date="2019-09" db="EMBL/GenBank/DDBJ databases">
        <title>Bird 10,000 Genomes (B10K) Project - Family phase.</title>
        <authorList>
            <person name="Zhang G."/>
        </authorList>
    </citation>
    <scope>NUCLEOTIDE SEQUENCE [LARGE SCALE GENOMIC DNA]</scope>
    <source>
        <strain evidence="5">B10K-DU-002-01</strain>
        <tissue evidence="5">Muscle</tissue>
    </source>
</reference>
<dbReference type="InterPro" id="IPR056769">
    <property type="entry name" value="Piezo_TM1-24"/>
</dbReference>
<keyword evidence="2" id="KW-0472">Membrane</keyword>
<dbReference type="AlphaFoldDB" id="A0A7L1BN12"/>
<feature type="chain" id="PRO_5029444678" evidence="3">
    <location>
        <begin position="18"/>
        <end position="364"/>
    </location>
</feature>
<sequence length="364" mass="41785">MFIASLTIWLLCRNMFQKPVTEDAAQCNMQFENEEMAVREKLEPDDALMYEEDLDDDDCGEAEFEETMKLKLLRRIAFLASKLREFIGNMIITTGKVVVTILLGSAGMMVPSLTSAVYFFVFLGLCTWWSCCQAFDPLIFSCLCVLMAIFSAGHLIGLYLYQLQFFQEVVPPKDFYARLFGVTSLTQTNCSNTWMIIKNEELHWYHHANPILLLVMYYTLATLIRLWLQEPIVRVTSFSLPMTNDPETGQCRYLLTDVQKFRKTKGNSKCKMVLLVTVNGNPADYHTIHPALPLENGPAKADVYSTPQYKWEPSDGTSGKKEEEEEEEEEFSQEEKENVKLHALVSVFQFIMKQSYICALIAMM</sequence>
<evidence type="ECO:0000259" key="4">
    <source>
        <dbReference type="Pfam" id="PF24871"/>
    </source>
</evidence>
<feature type="region of interest" description="Disordered" evidence="1">
    <location>
        <begin position="306"/>
        <end position="336"/>
    </location>
</feature>
<dbReference type="GO" id="GO:0008381">
    <property type="term" value="F:mechanosensitive monoatomic ion channel activity"/>
    <property type="evidence" value="ECO:0007669"/>
    <property type="project" value="InterPro"/>
</dbReference>
<organism evidence="5 6">
    <name type="scientific">Illadopsis cleaveri</name>
    <name type="common">blackcap illadopsis</name>
    <dbReference type="NCBI Taxonomy" id="201329"/>
    <lineage>
        <taxon>Eukaryota</taxon>
        <taxon>Metazoa</taxon>
        <taxon>Chordata</taxon>
        <taxon>Craniata</taxon>
        <taxon>Vertebrata</taxon>
        <taxon>Euteleostomi</taxon>
        <taxon>Archelosauria</taxon>
        <taxon>Archosauria</taxon>
        <taxon>Dinosauria</taxon>
        <taxon>Saurischia</taxon>
        <taxon>Theropoda</taxon>
        <taxon>Coelurosauria</taxon>
        <taxon>Aves</taxon>
        <taxon>Neognathae</taxon>
        <taxon>Neoaves</taxon>
        <taxon>Telluraves</taxon>
        <taxon>Australaves</taxon>
        <taxon>Passeriformes</taxon>
        <taxon>Sylvioidea</taxon>
        <taxon>Timaliidae</taxon>
        <taxon>Illadopsis</taxon>
    </lineage>
</organism>
<accession>A0A7L1BN12</accession>
<feature type="transmembrane region" description="Helical" evidence="2">
    <location>
        <begin position="211"/>
        <end position="228"/>
    </location>
</feature>
<evidence type="ECO:0000256" key="2">
    <source>
        <dbReference type="SAM" id="Phobius"/>
    </source>
</evidence>
<feature type="transmembrane region" description="Helical" evidence="2">
    <location>
        <begin position="112"/>
        <end position="131"/>
    </location>
</feature>
<dbReference type="Proteomes" id="UP000534634">
    <property type="component" value="Unassembled WGS sequence"/>
</dbReference>
<evidence type="ECO:0000313" key="6">
    <source>
        <dbReference type="Proteomes" id="UP000534634"/>
    </source>
</evidence>
<evidence type="ECO:0000313" key="5">
    <source>
        <dbReference type="EMBL" id="NXM54225.1"/>
    </source>
</evidence>
<evidence type="ECO:0000256" key="1">
    <source>
        <dbReference type="SAM" id="MobiDB-lite"/>
    </source>
</evidence>
<dbReference type="Pfam" id="PF24871">
    <property type="entry name" value="Piezo_TM1-24"/>
    <property type="match status" value="1"/>
</dbReference>
<feature type="compositionally biased region" description="Acidic residues" evidence="1">
    <location>
        <begin position="323"/>
        <end position="332"/>
    </location>
</feature>
<evidence type="ECO:0000256" key="3">
    <source>
        <dbReference type="SAM" id="SignalP"/>
    </source>
</evidence>
<feature type="transmembrane region" description="Helical" evidence="2">
    <location>
        <begin position="138"/>
        <end position="161"/>
    </location>
</feature>
<feature type="transmembrane region" description="Helical" evidence="2">
    <location>
        <begin position="86"/>
        <end position="106"/>
    </location>
</feature>
<feature type="signal peptide" evidence="3">
    <location>
        <begin position="1"/>
        <end position="17"/>
    </location>
</feature>